<dbReference type="PANTHER" id="PTHR43877:SF2">
    <property type="entry name" value="AMINOALKYLPHOSPHONATE N-ACETYLTRANSFERASE-RELATED"/>
    <property type="match status" value="1"/>
</dbReference>
<dbReference type="Proteomes" id="UP000734823">
    <property type="component" value="Unassembled WGS sequence"/>
</dbReference>
<dbReference type="EMBL" id="JABVED010000030">
    <property type="protein sequence ID" value="MBC6451448.1"/>
    <property type="molecule type" value="Genomic_DNA"/>
</dbReference>
<dbReference type="CDD" id="cd04301">
    <property type="entry name" value="NAT_SF"/>
    <property type="match status" value="1"/>
</dbReference>
<keyword evidence="2" id="KW-0012">Acyltransferase</keyword>
<feature type="domain" description="N-acetyltransferase" evidence="3">
    <location>
        <begin position="1"/>
        <end position="165"/>
    </location>
</feature>
<comment type="caution">
    <text evidence="4">The sequence shown here is derived from an EMBL/GenBank/DDBJ whole genome shotgun (WGS) entry which is preliminary data.</text>
</comment>
<gene>
    <name evidence="4" type="ORF">GPZ80_30255</name>
</gene>
<name>A0ABR7LG36_9PSEU</name>
<evidence type="ECO:0000259" key="3">
    <source>
        <dbReference type="PROSITE" id="PS51186"/>
    </source>
</evidence>
<dbReference type="Gene3D" id="3.40.630.30">
    <property type="match status" value="1"/>
</dbReference>
<dbReference type="PANTHER" id="PTHR43877">
    <property type="entry name" value="AMINOALKYLPHOSPHONATE N-ACETYLTRANSFERASE-RELATED-RELATED"/>
    <property type="match status" value="1"/>
</dbReference>
<evidence type="ECO:0000313" key="5">
    <source>
        <dbReference type="Proteomes" id="UP000734823"/>
    </source>
</evidence>
<sequence length="165" mass="18082">MIRPGGPADADTMLAFLDEAVAWMVERGQSEQWGSEPWSAQPKRVARVRAMAESGLLWIAEADGAPAGALVLGEPPEMIPPVDEPEVYIRFLITSRRLAGRGIGSDLLDFARARTRALGIGLLRVDCWAGARGRLVDYYVRNGFTPSATFTVDDWPGQVLEQRVD</sequence>
<evidence type="ECO:0000256" key="2">
    <source>
        <dbReference type="ARBA" id="ARBA00023315"/>
    </source>
</evidence>
<dbReference type="InterPro" id="IPR016181">
    <property type="entry name" value="Acyl_CoA_acyltransferase"/>
</dbReference>
<dbReference type="RefSeq" id="WP_187224519.1">
    <property type="nucleotide sequence ID" value="NZ_JABVED010000030.1"/>
</dbReference>
<dbReference type="InterPro" id="IPR050832">
    <property type="entry name" value="Bact_Acetyltransf"/>
</dbReference>
<dbReference type="PROSITE" id="PS51186">
    <property type="entry name" value="GNAT"/>
    <property type="match status" value="1"/>
</dbReference>
<proteinExistence type="predicted"/>
<evidence type="ECO:0000313" key="4">
    <source>
        <dbReference type="EMBL" id="MBC6451448.1"/>
    </source>
</evidence>
<dbReference type="Pfam" id="PF00583">
    <property type="entry name" value="Acetyltransf_1"/>
    <property type="match status" value="1"/>
</dbReference>
<protein>
    <submittedName>
        <fullName evidence="4">GNAT family N-acetyltransferase</fullName>
    </submittedName>
</protein>
<dbReference type="SUPFAM" id="SSF55729">
    <property type="entry name" value="Acyl-CoA N-acyltransferases (Nat)"/>
    <property type="match status" value="1"/>
</dbReference>
<keyword evidence="1" id="KW-0808">Transferase</keyword>
<reference evidence="4 5" key="1">
    <citation type="submission" date="2020-06" db="EMBL/GenBank/DDBJ databases">
        <title>Actinokineospora xiongansis sp. nov., isolated from soil of Baiyangdian.</title>
        <authorList>
            <person name="Zhang X."/>
        </authorList>
    </citation>
    <scope>NUCLEOTIDE SEQUENCE [LARGE SCALE GENOMIC DNA]</scope>
    <source>
        <strain evidence="4 5">HBU206404</strain>
    </source>
</reference>
<evidence type="ECO:0000256" key="1">
    <source>
        <dbReference type="ARBA" id="ARBA00022679"/>
    </source>
</evidence>
<keyword evidence="5" id="KW-1185">Reference proteome</keyword>
<dbReference type="InterPro" id="IPR000182">
    <property type="entry name" value="GNAT_dom"/>
</dbReference>
<organism evidence="4 5">
    <name type="scientific">Actinokineospora xionganensis</name>
    <dbReference type="NCBI Taxonomy" id="2684470"/>
    <lineage>
        <taxon>Bacteria</taxon>
        <taxon>Bacillati</taxon>
        <taxon>Actinomycetota</taxon>
        <taxon>Actinomycetes</taxon>
        <taxon>Pseudonocardiales</taxon>
        <taxon>Pseudonocardiaceae</taxon>
        <taxon>Actinokineospora</taxon>
    </lineage>
</organism>
<accession>A0ABR7LG36</accession>